<sequence>MRYQPKKSKLFQILLILVAHLLSTLFVTSCSDSEPDSNNGIYEVASSSNLLTNAGFEEGDQSPDGWSTSTSPGANVVFTWEDERAHEGSRSVSIVIGDGSTASWRQTVPVKAGRVYLLYGYVATEDVVLQGQCNLQLVFKDSEEKHIKTIDFPRHTGSRDFQLDFPTNLKVRTPAQATMVEVNLFLKGEGKAYFDDICLTSAPLGKIAGTVKCNGMPLSGARVKIDSDPWNQKYAVKTDSDGYYELTEVPVAFPRYILLASKNGFKTQAIGRIRIEQRKVTTVNFDLEQGLDPLDDLHVKFGTLEYAIFSTPPPLPTGATIPPDKTGYPNKVQAFLEPDETIESDHPDVIALKNKILARVSDPTVTAAVTWETYVWFCQAMEHDGVYNRDLGIRSPYMDVTCGLWQTLSASKGEDGWAFGKNFTDWTYKPHELMAVDGGICVEHALLCAALFRAMNIPARAFSGAMEFWAQTNMGDGAWFSMRTSKGRNIYRETGELGEGYATPGGLTIFPVTPGAMAHEDWDWSNQGLWREKHPGTQIYTGTDAGQAQAIADLQTFATTGEAPKSELPAEPETDRYKIHYYGITLNLFNIGAQRELDVSFPLVPDTANHTSQGIHKYWTNHPESVIETYIETVSNAPGVEHTERWYHIKFDLSGLLVDE</sequence>
<dbReference type="EMBL" id="JBHPBY010000409">
    <property type="protein sequence ID" value="MFC1853039.1"/>
    <property type="molecule type" value="Genomic_DNA"/>
</dbReference>
<dbReference type="Gene3D" id="2.60.120.260">
    <property type="entry name" value="Galactose-binding domain-like"/>
    <property type="match status" value="1"/>
</dbReference>
<feature type="signal peptide" evidence="1">
    <location>
        <begin position="1"/>
        <end position="29"/>
    </location>
</feature>
<dbReference type="SUPFAM" id="SSF54001">
    <property type="entry name" value="Cysteine proteinases"/>
    <property type="match status" value="1"/>
</dbReference>
<dbReference type="Pfam" id="PF13620">
    <property type="entry name" value="CarboxypepD_reg"/>
    <property type="match status" value="1"/>
</dbReference>
<proteinExistence type="predicted"/>
<organism evidence="2 3">
    <name type="scientific">candidate division CSSED10-310 bacterium</name>
    <dbReference type="NCBI Taxonomy" id="2855610"/>
    <lineage>
        <taxon>Bacteria</taxon>
        <taxon>Bacteria division CSSED10-310</taxon>
    </lineage>
</organism>
<reference evidence="2 3" key="1">
    <citation type="submission" date="2024-09" db="EMBL/GenBank/DDBJ databases">
        <title>Laminarin stimulates single cell rates of sulfate reduction while oxygen inhibits transcriptomic activity in coastal marine sediment.</title>
        <authorList>
            <person name="Lindsay M."/>
            <person name="Orcutt B."/>
            <person name="Emerson D."/>
            <person name="Stepanauskas R."/>
            <person name="D'Angelo T."/>
        </authorList>
    </citation>
    <scope>NUCLEOTIDE SEQUENCE [LARGE SCALE GENOMIC DNA]</scope>
    <source>
        <strain evidence="2">SAG AM-311-K15</strain>
    </source>
</reference>
<keyword evidence="3" id="KW-1185">Reference proteome</keyword>
<dbReference type="PROSITE" id="PS51257">
    <property type="entry name" value="PROKAR_LIPOPROTEIN"/>
    <property type="match status" value="1"/>
</dbReference>
<feature type="chain" id="PRO_5047341701" evidence="1">
    <location>
        <begin position="30"/>
        <end position="660"/>
    </location>
</feature>
<evidence type="ECO:0000313" key="3">
    <source>
        <dbReference type="Proteomes" id="UP001594351"/>
    </source>
</evidence>
<keyword evidence="1" id="KW-0732">Signal</keyword>
<dbReference type="Proteomes" id="UP001594351">
    <property type="component" value="Unassembled WGS sequence"/>
</dbReference>
<dbReference type="InterPro" id="IPR008969">
    <property type="entry name" value="CarboxyPept-like_regulatory"/>
</dbReference>
<accession>A0ABV6Z3L7</accession>
<dbReference type="SUPFAM" id="SSF49464">
    <property type="entry name" value="Carboxypeptidase regulatory domain-like"/>
    <property type="match status" value="1"/>
</dbReference>
<dbReference type="Gene3D" id="3.10.620.30">
    <property type="match status" value="1"/>
</dbReference>
<evidence type="ECO:0000256" key="1">
    <source>
        <dbReference type="SAM" id="SignalP"/>
    </source>
</evidence>
<name>A0ABV6Z3L7_UNCC1</name>
<evidence type="ECO:0000313" key="2">
    <source>
        <dbReference type="EMBL" id="MFC1853039.1"/>
    </source>
</evidence>
<gene>
    <name evidence="2" type="ORF">ACFL27_22810</name>
</gene>
<dbReference type="Gene3D" id="2.60.40.1120">
    <property type="entry name" value="Carboxypeptidase-like, regulatory domain"/>
    <property type="match status" value="1"/>
</dbReference>
<dbReference type="InterPro" id="IPR038765">
    <property type="entry name" value="Papain-like_cys_pep_sf"/>
</dbReference>
<comment type="caution">
    <text evidence="2">The sequence shown here is derived from an EMBL/GenBank/DDBJ whole genome shotgun (WGS) entry which is preliminary data.</text>
</comment>
<protein>
    <submittedName>
        <fullName evidence="2">Carboxypeptidase regulatory-like domain-containing protein</fullName>
    </submittedName>
</protein>